<dbReference type="Gene3D" id="3.90.1200.10">
    <property type="match status" value="1"/>
</dbReference>
<evidence type="ECO:0000313" key="8">
    <source>
        <dbReference type="Proteomes" id="UP000507470"/>
    </source>
</evidence>
<keyword evidence="8" id="KW-1185">Reference proteome</keyword>
<dbReference type="SUPFAM" id="SSF56112">
    <property type="entry name" value="Protein kinase-like (PK-like)"/>
    <property type="match status" value="1"/>
</dbReference>
<protein>
    <submittedName>
        <fullName evidence="7">AGPHD1</fullName>
        <ecNumber evidence="7">2.7.1.81</ecNumber>
    </submittedName>
</protein>
<sequence>MVIYPCTFAGVVHGDLHDMNLIVNWKDSQLQPHCHSSGNYTVQDLFGIIDFGDMCVSCYIYEVGQIIRDLMVSACPDNCYIVAVTFLSGYLKCRKLNQHELSILFISIMTALCQYYVISEYKFHGQSDNEYATLGAKEAYHLIMAYHNVTDIFMSNLSKFLQNDFNIDLKNSL</sequence>
<reference evidence="7 8" key="1">
    <citation type="submission" date="2020-06" db="EMBL/GenBank/DDBJ databases">
        <authorList>
            <person name="Li R."/>
            <person name="Bekaert M."/>
        </authorList>
    </citation>
    <scope>NUCLEOTIDE SEQUENCE [LARGE SCALE GENOMIC DNA]</scope>
    <source>
        <strain evidence="8">wild</strain>
    </source>
</reference>
<dbReference type="GO" id="GO:0047992">
    <property type="term" value="F:hydroxylysine kinase activity"/>
    <property type="evidence" value="ECO:0007669"/>
    <property type="project" value="UniProtKB-EC"/>
</dbReference>
<evidence type="ECO:0000256" key="5">
    <source>
        <dbReference type="ARBA" id="ARBA00022777"/>
    </source>
</evidence>
<dbReference type="Proteomes" id="UP000507470">
    <property type="component" value="Unassembled WGS sequence"/>
</dbReference>
<dbReference type="AlphaFoldDB" id="A0A6J8ANW6"/>
<organism evidence="7 8">
    <name type="scientific">Mytilus coruscus</name>
    <name type="common">Sea mussel</name>
    <dbReference type="NCBI Taxonomy" id="42192"/>
    <lineage>
        <taxon>Eukaryota</taxon>
        <taxon>Metazoa</taxon>
        <taxon>Spiralia</taxon>
        <taxon>Lophotrochozoa</taxon>
        <taxon>Mollusca</taxon>
        <taxon>Bivalvia</taxon>
        <taxon>Autobranchia</taxon>
        <taxon>Pteriomorphia</taxon>
        <taxon>Mytilida</taxon>
        <taxon>Mytiloidea</taxon>
        <taxon>Mytilidae</taxon>
        <taxon>Mytilinae</taxon>
        <taxon>Mytilus</taxon>
    </lineage>
</organism>
<dbReference type="OrthoDB" id="9973935at2759"/>
<dbReference type="EC" id="2.7.1.81" evidence="7"/>
<dbReference type="InterPro" id="IPR011009">
    <property type="entry name" value="Kinase-like_dom_sf"/>
</dbReference>
<keyword evidence="5" id="KW-0418">Kinase</keyword>
<dbReference type="EMBL" id="CACVKT020001609">
    <property type="protein sequence ID" value="CAC5369665.1"/>
    <property type="molecule type" value="Genomic_DNA"/>
</dbReference>
<keyword evidence="6" id="KW-0472">Membrane</keyword>
<keyword evidence="3" id="KW-0963">Cytoplasm</keyword>
<proteinExistence type="inferred from homology"/>
<gene>
    <name evidence="7" type="ORF">MCOR_8785</name>
</gene>
<name>A0A6J8ANW6_MYTCO</name>
<dbReference type="PANTHER" id="PTHR21064:SF1">
    <property type="entry name" value="HYDROXYLYSINE KINASE"/>
    <property type="match status" value="1"/>
</dbReference>
<dbReference type="PANTHER" id="PTHR21064">
    <property type="entry name" value="AMINOGLYCOSIDE PHOSPHOTRANSFERASE DOMAIN-CONTAINING PROTEIN-RELATED"/>
    <property type="match status" value="1"/>
</dbReference>
<evidence type="ECO:0000256" key="1">
    <source>
        <dbReference type="ARBA" id="ARBA00004496"/>
    </source>
</evidence>
<evidence type="ECO:0000256" key="2">
    <source>
        <dbReference type="ARBA" id="ARBA00006219"/>
    </source>
</evidence>
<evidence type="ECO:0000256" key="6">
    <source>
        <dbReference type="SAM" id="Phobius"/>
    </source>
</evidence>
<comment type="similarity">
    <text evidence="2">Belongs to the aminoglycoside phosphotransferase family.</text>
</comment>
<dbReference type="GO" id="GO:0005737">
    <property type="term" value="C:cytoplasm"/>
    <property type="evidence" value="ECO:0007669"/>
    <property type="project" value="UniProtKB-SubCell"/>
</dbReference>
<evidence type="ECO:0000256" key="3">
    <source>
        <dbReference type="ARBA" id="ARBA00022490"/>
    </source>
</evidence>
<comment type="subcellular location">
    <subcellularLocation>
        <location evidence="1">Cytoplasm</location>
    </subcellularLocation>
</comment>
<dbReference type="InterPro" id="IPR050249">
    <property type="entry name" value="Pseudomonas-type_ThrB"/>
</dbReference>
<keyword evidence="6" id="KW-1133">Transmembrane helix</keyword>
<keyword evidence="4 7" id="KW-0808">Transferase</keyword>
<feature type="transmembrane region" description="Helical" evidence="6">
    <location>
        <begin position="101"/>
        <end position="118"/>
    </location>
</feature>
<keyword evidence="6" id="KW-0812">Transmembrane</keyword>
<evidence type="ECO:0000313" key="7">
    <source>
        <dbReference type="EMBL" id="CAC5369665.1"/>
    </source>
</evidence>
<evidence type="ECO:0000256" key="4">
    <source>
        <dbReference type="ARBA" id="ARBA00022679"/>
    </source>
</evidence>
<accession>A0A6J8ANW6</accession>